<dbReference type="EMBL" id="CP093217">
    <property type="protein sequence ID" value="UQW81393.1"/>
    <property type="molecule type" value="Genomic_DNA"/>
</dbReference>
<reference evidence="3" key="2">
    <citation type="submission" date="2017-10" db="EMBL/GenBank/DDBJ databases">
        <title>Staphylococcus edaphicus sp. nov., isolated in Antarctica, harbouring mecC gene and genomic islands essential in adaptation to extreme environment.</title>
        <authorList>
            <person name="Pantucek R."/>
            <person name="Sedlacek I."/>
            <person name="Indrakova A."/>
            <person name="Vrbovska V."/>
            <person name="Maslanova I."/>
            <person name="Kovarovic V."/>
            <person name="Svec P."/>
            <person name="Kralova S."/>
            <person name="Kristofova L."/>
            <person name="Keklakova J."/>
            <person name="Petras P."/>
            <person name="Doskar J."/>
        </authorList>
    </citation>
    <scope>NUCLEOTIDE SEQUENCE [LARGE SCALE GENOMIC DNA]</scope>
    <source>
        <strain evidence="3">CCM 5085</strain>
    </source>
</reference>
<reference evidence="1" key="1">
    <citation type="journal article" date="2017" name="Appl. Environ. Microbiol.">
        <title>Staphylococcus edaphicus sp. nov., isolated in Antarctica, harbours mecC gene and genomic islands with suspected role in adaptation to extreme environment.</title>
        <authorList>
            <person name="Pantucek R."/>
            <person name="Sedlacek I."/>
            <person name="Indrakova A."/>
            <person name="Vrbovska V."/>
            <person name="Maslanova I."/>
            <person name="Kovarovic V."/>
            <person name="Svec P."/>
            <person name="Kralova S."/>
            <person name="Kristofova L."/>
            <person name="Keklakova J."/>
            <person name="Petras P."/>
            <person name="Doskar J."/>
        </authorList>
    </citation>
    <scope>NUCLEOTIDE SEQUENCE</scope>
    <source>
        <strain evidence="1">CCM 8730</strain>
    </source>
</reference>
<dbReference type="AlphaFoldDB" id="A0A2C6WK91"/>
<dbReference type="SUPFAM" id="SSF88659">
    <property type="entry name" value="Sigma3 and sigma4 domains of RNA polymerase sigma factors"/>
    <property type="match status" value="1"/>
</dbReference>
<organism evidence="1 3">
    <name type="scientific">Staphylococcus edaphicus</name>
    <dbReference type="NCBI Taxonomy" id="1955013"/>
    <lineage>
        <taxon>Bacteria</taxon>
        <taxon>Bacillati</taxon>
        <taxon>Bacillota</taxon>
        <taxon>Bacilli</taxon>
        <taxon>Bacillales</taxon>
        <taxon>Staphylococcaceae</taxon>
        <taxon>Staphylococcus</taxon>
    </lineage>
</organism>
<dbReference type="Proteomes" id="UP000223828">
    <property type="component" value="Unassembled WGS sequence"/>
</dbReference>
<proteinExistence type="predicted"/>
<evidence type="ECO:0000313" key="4">
    <source>
        <dbReference type="Proteomes" id="UP001056588"/>
    </source>
</evidence>
<protein>
    <submittedName>
        <fullName evidence="1">RNA polymerase subunit sigma-70</fullName>
    </submittedName>
    <submittedName>
        <fullName evidence="2">Sigma-70 family RNA polymerase sigma factor</fullName>
    </submittedName>
</protein>
<reference evidence="1" key="3">
    <citation type="submission" date="2017-10" db="EMBL/GenBank/DDBJ databases">
        <authorList>
            <person name="Vrbovska V."/>
            <person name="Kovarovic V."/>
            <person name="Indrakova A."/>
        </authorList>
    </citation>
    <scope>NUCLEOTIDE SEQUENCE</scope>
    <source>
        <strain evidence="1">CCM 8730</strain>
    </source>
</reference>
<keyword evidence="4" id="KW-1185">Reference proteome</keyword>
<dbReference type="RefSeq" id="WP_099091139.1">
    <property type="nucleotide sequence ID" value="NZ_CP093217.1"/>
</dbReference>
<gene>
    <name evidence="1" type="ORF">BTJ66_11765</name>
    <name evidence="2" type="ORF">MNY58_12680</name>
</gene>
<dbReference type="Gene3D" id="1.10.10.10">
    <property type="entry name" value="Winged helix-like DNA-binding domain superfamily/Winged helix DNA-binding domain"/>
    <property type="match status" value="1"/>
</dbReference>
<evidence type="ECO:0000313" key="3">
    <source>
        <dbReference type="Proteomes" id="UP000223828"/>
    </source>
</evidence>
<evidence type="ECO:0000313" key="1">
    <source>
        <dbReference type="EMBL" id="PHK48789.1"/>
    </source>
</evidence>
<sequence>MKQFNKREIKAFLMEYQETNDKNIIMEETNIDNFFHVQGDEDTEIESVDDTIYFNELETLIETVASDKEYSIFWLISEGHSYKKVGELFGVTEGRIRQIFDELLEKLP</sequence>
<dbReference type="OrthoDB" id="2411112at2"/>
<dbReference type="InterPro" id="IPR036388">
    <property type="entry name" value="WH-like_DNA-bd_sf"/>
</dbReference>
<name>A0A2C6WK91_9STAP</name>
<accession>A0A2C6WK91</accession>
<evidence type="ECO:0000313" key="2">
    <source>
        <dbReference type="EMBL" id="UQW81393.1"/>
    </source>
</evidence>
<dbReference type="EMBL" id="MRZN01000024">
    <property type="protein sequence ID" value="PHK48789.1"/>
    <property type="molecule type" value="Genomic_DNA"/>
</dbReference>
<dbReference type="InterPro" id="IPR013324">
    <property type="entry name" value="RNA_pol_sigma_r3/r4-like"/>
</dbReference>
<reference evidence="2" key="4">
    <citation type="submission" date="2022-03" db="EMBL/GenBank/DDBJ databases">
        <title>Complete Genome Sequence of Staphylococcus edaphicus strain CCM 8731.</title>
        <authorList>
            <person name="Rimmer C.O."/>
            <person name="Thomas J.C."/>
        </authorList>
    </citation>
    <scope>NUCLEOTIDE SEQUENCE</scope>
    <source>
        <strain evidence="2">CCM 8731</strain>
    </source>
</reference>
<dbReference type="Proteomes" id="UP001056588">
    <property type="component" value="Chromosome"/>
</dbReference>